<evidence type="ECO:0000259" key="7">
    <source>
        <dbReference type="PROSITE" id="PS50110"/>
    </source>
</evidence>
<dbReference type="AlphaFoldDB" id="A0ABD5VH14"/>
<comment type="caution">
    <text evidence="8">The sequence shown here is derived from an EMBL/GenBank/DDBJ whole genome shotgun (WGS) entry which is preliminary data.</text>
</comment>
<dbReference type="PANTHER" id="PTHR48111:SF1">
    <property type="entry name" value="TWO-COMPONENT RESPONSE REGULATOR ORR33"/>
    <property type="match status" value="1"/>
</dbReference>
<dbReference type="EMBL" id="JBHSXN010000002">
    <property type="protein sequence ID" value="MFC6953382.1"/>
    <property type="molecule type" value="Genomic_DNA"/>
</dbReference>
<keyword evidence="9" id="KW-1185">Reference proteome</keyword>
<evidence type="ECO:0000256" key="3">
    <source>
        <dbReference type="ARBA" id="ARBA00023015"/>
    </source>
</evidence>
<dbReference type="Gene3D" id="3.40.50.2300">
    <property type="match status" value="1"/>
</dbReference>
<evidence type="ECO:0000256" key="6">
    <source>
        <dbReference type="PROSITE-ProRule" id="PRU00169"/>
    </source>
</evidence>
<dbReference type="RefSeq" id="WP_336350342.1">
    <property type="nucleotide sequence ID" value="NZ_JAZAQL010000002.1"/>
</dbReference>
<keyword evidence="4" id="KW-0238">DNA-binding</keyword>
<accession>A0ABD5VH14</accession>
<name>A0ABD5VH14_9EURY</name>
<dbReference type="InterPro" id="IPR011006">
    <property type="entry name" value="CheY-like_superfamily"/>
</dbReference>
<dbReference type="Pfam" id="PF08663">
    <property type="entry name" value="HalX"/>
    <property type="match status" value="1"/>
</dbReference>
<proteinExistence type="predicted"/>
<keyword evidence="1 6" id="KW-0597">Phosphoprotein</keyword>
<evidence type="ECO:0000313" key="9">
    <source>
        <dbReference type="Proteomes" id="UP001596395"/>
    </source>
</evidence>
<feature type="domain" description="Response regulatory" evidence="7">
    <location>
        <begin position="18"/>
        <end position="127"/>
    </location>
</feature>
<dbReference type="GO" id="GO:0003677">
    <property type="term" value="F:DNA binding"/>
    <property type="evidence" value="ECO:0007669"/>
    <property type="project" value="UniProtKB-KW"/>
</dbReference>
<dbReference type="CDD" id="cd17574">
    <property type="entry name" value="REC_OmpR"/>
    <property type="match status" value="1"/>
</dbReference>
<dbReference type="PROSITE" id="PS50110">
    <property type="entry name" value="RESPONSE_REGULATORY"/>
    <property type="match status" value="1"/>
</dbReference>
<dbReference type="PANTHER" id="PTHR48111">
    <property type="entry name" value="REGULATOR OF RPOS"/>
    <property type="match status" value="1"/>
</dbReference>
<dbReference type="GO" id="GO:0000160">
    <property type="term" value="P:phosphorelay signal transduction system"/>
    <property type="evidence" value="ECO:0007669"/>
    <property type="project" value="UniProtKB-KW"/>
</dbReference>
<dbReference type="SMART" id="SM00448">
    <property type="entry name" value="REC"/>
    <property type="match status" value="1"/>
</dbReference>
<evidence type="ECO:0000256" key="4">
    <source>
        <dbReference type="ARBA" id="ARBA00023125"/>
    </source>
</evidence>
<dbReference type="Pfam" id="PF00072">
    <property type="entry name" value="Response_reg"/>
    <property type="match status" value="1"/>
</dbReference>
<dbReference type="InterPro" id="IPR039420">
    <property type="entry name" value="WalR-like"/>
</dbReference>
<dbReference type="InterPro" id="IPR013971">
    <property type="entry name" value="HalX_domain"/>
</dbReference>
<gene>
    <name evidence="8" type="ORF">ACFQGB_10960</name>
</gene>
<evidence type="ECO:0000313" key="8">
    <source>
        <dbReference type="EMBL" id="MFC6953382.1"/>
    </source>
</evidence>
<sequence>MAANDGQEGGGPSDGGLEVLVVDDESRLADLFTAWLTTEYEVEAAYDGESALELMSESVQVVLLDRRMPGLSGDEVLEEIRDRGYDCRVVMVTAVDPDFDIIEMGFDDYLVKPVSKDELMEVVESVQSRSTYENDIQEYYALVSKKSLLESEKSERELADNDEYQELTARVDELRGRVDDAVSGMEDHDDFVGAFQDLPGEQ</sequence>
<evidence type="ECO:0000256" key="5">
    <source>
        <dbReference type="ARBA" id="ARBA00023163"/>
    </source>
</evidence>
<dbReference type="SUPFAM" id="SSF52172">
    <property type="entry name" value="CheY-like"/>
    <property type="match status" value="1"/>
</dbReference>
<keyword evidence="2" id="KW-0902">Two-component regulatory system</keyword>
<keyword evidence="3" id="KW-0805">Transcription regulation</keyword>
<protein>
    <submittedName>
        <fullName evidence="8">Response regulator transcription factor</fullName>
    </submittedName>
</protein>
<organism evidence="8 9">
    <name type="scientific">Halorubellus litoreus</name>
    <dbReference type="NCBI Taxonomy" id="755308"/>
    <lineage>
        <taxon>Archaea</taxon>
        <taxon>Methanobacteriati</taxon>
        <taxon>Methanobacteriota</taxon>
        <taxon>Stenosarchaea group</taxon>
        <taxon>Halobacteria</taxon>
        <taxon>Halobacteriales</taxon>
        <taxon>Halorubellaceae</taxon>
        <taxon>Halorubellus</taxon>
    </lineage>
</organism>
<evidence type="ECO:0000256" key="2">
    <source>
        <dbReference type="ARBA" id="ARBA00023012"/>
    </source>
</evidence>
<dbReference type="Proteomes" id="UP001596395">
    <property type="component" value="Unassembled WGS sequence"/>
</dbReference>
<keyword evidence="5" id="KW-0804">Transcription</keyword>
<dbReference type="InterPro" id="IPR001789">
    <property type="entry name" value="Sig_transdc_resp-reg_receiver"/>
</dbReference>
<evidence type="ECO:0000256" key="1">
    <source>
        <dbReference type="ARBA" id="ARBA00022553"/>
    </source>
</evidence>
<reference evidence="8 9" key="1">
    <citation type="journal article" date="2019" name="Int. J. Syst. Evol. Microbiol.">
        <title>The Global Catalogue of Microorganisms (GCM) 10K type strain sequencing project: providing services to taxonomists for standard genome sequencing and annotation.</title>
        <authorList>
            <consortium name="The Broad Institute Genomics Platform"/>
            <consortium name="The Broad Institute Genome Sequencing Center for Infectious Disease"/>
            <person name="Wu L."/>
            <person name="Ma J."/>
        </authorList>
    </citation>
    <scope>NUCLEOTIDE SEQUENCE [LARGE SCALE GENOMIC DNA]</scope>
    <source>
        <strain evidence="8 9">GX26</strain>
    </source>
</reference>
<feature type="modified residue" description="4-aspartylphosphate" evidence="6">
    <location>
        <position position="65"/>
    </location>
</feature>